<keyword evidence="1" id="KW-1133">Transmembrane helix</keyword>
<evidence type="ECO:0000256" key="1">
    <source>
        <dbReference type="SAM" id="Phobius"/>
    </source>
</evidence>
<keyword evidence="1" id="KW-0472">Membrane</keyword>
<dbReference type="Proteomes" id="UP000290975">
    <property type="component" value="Unassembled WGS sequence"/>
</dbReference>
<keyword evidence="3" id="KW-1185">Reference proteome</keyword>
<organism evidence="2 3">
    <name type="scientific">Sphingobium xenophagum</name>
    <dbReference type="NCBI Taxonomy" id="121428"/>
    <lineage>
        <taxon>Bacteria</taxon>
        <taxon>Pseudomonadati</taxon>
        <taxon>Pseudomonadota</taxon>
        <taxon>Alphaproteobacteria</taxon>
        <taxon>Sphingomonadales</taxon>
        <taxon>Sphingomonadaceae</taxon>
        <taxon>Sphingobium</taxon>
    </lineage>
</organism>
<protein>
    <submittedName>
        <fullName evidence="2">Uncharacterized protein</fullName>
    </submittedName>
</protein>
<evidence type="ECO:0000313" key="2">
    <source>
        <dbReference type="EMBL" id="GBH29729.1"/>
    </source>
</evidence>
<comment type="caution">
    <text evidence="2">The sequence shown here is derived from an EMBL/GenBank/DDBJ whole genome shotgun (WGS) entry which is preliminary data.</text>
</comment>
<feature type="transmembrane region" description="Helical" evidence="1">
    <location>
        <begin position="16"/>
        <end position="34"/>
    </location>
</feature>
<gene>
    <name evidence="2" type="ORF">MBESOW_P0983</name>
</gene>
<dbReference type="EMBL" id="BBQY01000001">
    <property type="protein sequence ID" value="GBH29729.1"/>
    <property type="molecule type" value="Genomic_DNA"/>
</dbReference>
<reference evidence="2 3" key="1">
    <citation type="submission" date="2014-12" db="EMBL/GenBank/DDBJ databases">
        <title>Whole genome sequencing of Sphingobium xenophagum OW59.</title>
        <authorList>
            <person name="Ohta Y."/>
            <person name="Nishi S."/>
            <person name="Hatada Y."/>
        </authorList>
    </citation>
    <scope>NUCLEOTIDE SEQUENCE [LARGE SCALE GENOMIC DNA]</scope>
    <source>
        <strain evidence="2 3">OW59</strain>
    </source>
</reference>
<evidence type="ECO:0000313" key="3">
    <source>
        <dbReference type="Proteomes" id="UP000290975"/>
    </source>
</evidence>
<proteinExistence type="predicted"/>
<sequence>MNDNFVYGLNEKNRNYIVALVFAALLVLGPVQPYGMVFRFAYLAAIPAVLWLALRYGGEKLDLSPDDNDRLSRSITAAIAGMLTVVAYQTATAKYHRECAQTVRDGQGGYECVGETLRVVGPDYGMAFIWIAFAAAAFWAATTRRSN</sequence>
<feature type="transmembrane region" description="Helical" evidence="1">
    <location>
        <begin position="124"/>
        <end position="142"/>
    </location>
</feature>
<dbReference type="RefSeq" id="WP_130752124.1">
    <property type="nucleotide sequence ID" value="NZ_BBQY01000001.1"/>
</dbReference>
<accession>A0A401IZC4</accession>
<dbReference type="AlphaFoldDB" id="A0A401IZC4"/>
<keyword evidence="1" id="KW-0812">Transmembrane</keyword>
<name>A0A401IZC4_SPHXE</name>
<feature type="transmembrane region" description="Helical" evidence="1">
    <location>
        <begin position="70"/>
        <end position="88"/>
    </location>
</feature>
<feature type="transmembrane region" description="Helical" evidence="1">
    <location>
        <begin position="40"/>
        <end position="58"/>
    </location>
</feature>